<comment type="caution">
    <text evidence="1">The sequence shown here is derived from an EMBL/GenBank/DDBJ whole genome shotgun (WGS) entry which is preliminary data.</text>
</comment>
<evidence type="ECO:0000313" key="2">
    <source>
        <dbReference type="Proteomes" id="UP000189835"/>
    </source>
</evidence>
<name>A0A1V4BTS6_MICAE</name>
<sequence>MATNPLLIPTLNQAITDVVNLLNQFADEPLFTEKVRLVFGVNIRTQAFKSLIAVLPQIDIIENGELQGALGAFSAQTGKIYLSASFLNTASSESLVNVILEEIGHYLDAQINPVDTPGDEGAIFALLVMGETLSTQELQALKAEDDTAYVTLNGQQIQIDPHFSQTELRT</sequence>
<protein>
    <submittedName>
        <fullName evidence="1">Uncharacterized protein</fullName>
    </submittedName>
</protein>
<dbReference type="AlphaFoldDB" id="A0A1V4BTS6"/>
<dbReference type="Proteomes" id="UP000189835">
    <property type="component" value="Unassembled WGS sequence"/>
</dbReference>
<organism evidence="1 2">
    <name type="scientific">Microcystis aeruginosa KW</name>
    <dbReference type="NCBI Taxonomy" id="1960155"/>
    <lineage>
        <taxon>Bacteria</taxon>
        <taxon>Bacillati</taxon>
        <taxon>Cyanobacteriota</taxon>
        <taxon>Cyanophyceae</taxon>
        <taxon>Oscillatoriophycideae</taxon>
        <taxon>Chroococcales</taxon>
        <taxon>Microcystaceae</taxon>
        <taxon>Microcystis</taxon>
    </lineage>
</organism>
<reference evidence="1 2" key="1">
    <citation type="submission" date="2017-02" db="EMBL/GenBank/DDBJ databases">
        <title>Genome sequence of Microcystis aeruginosa KW.</title>
        <authorList>
            <person name="Oh H.-M."/>
            <person name="Ahn C.-Y."/>
            <person name="Jeong H."/>
            <person name="Srivastava A."/>
            <person name="Lee H.-G."/>
            <person name="Kang S.-R."/>
        </authorList>
    </citation>
    <scope>NUCLEOTIDE SEQUENCE [LARGE SCALE GENOMIC DNA]</scope>
    <source>
        <strain evidence="1 2">KW</strain>
    </source>
</reference>
<accession>A0A1V4BTS6</accession>
<dbReference type="EMBL" id="MVGR01000004">
    <property type="protein sequence ID" value="OPF17860.1"/>
    <property type="molecule type" value="Genomic_DNA"/>
</dbReference>
<gene>
    <name evidence="1" type="ORF">B1L04_18500</name>
</gene>
<proteinExistence type="predicted"/>
<evidence type="ECO:0000313" key="1">
    <source>
        <dbReference type="EMBL" id="OPF17860.1"/>
    </source>
</evidence>
<dbReference type="RefSeq" id="WP_079208889.1">
    <property type="nucleotide sequence ID" value="NZ_MVGR01000004.1"/>
</dbReference>